<keyword evidence="3 5" id="KW-0238">DNA-binding</keyword>
<feature type="domain" description="Core-binding (CB)" evidence="7">
    <location>
        <begin position="11"/>
        <end position="89"/>
    </location>
</feature>
<dbReference type="InterPro" id="IPR044068">
    <property type="entry name" value="CB"/>
</dbReference>
<comment type="similarity">
    <text evidence="1">Belongs to the 'phage' integrase family.</text>
</comment>
<dbReference type="CDD" id="cd00397">
    <property type="entry name" value="DNA_BRE_C"/>
    <property type="match status" value="1"/>
</dbReference>
<comment type="caution">
    <text evidence="8">The sequence shown here is derived from an EMBL/GenBank/DDBJ whole genome shotgun (WGS) entry which is preliminary data.</text>
</comment>
<evidence type="ECO:0000256" key="3">
    <source>
        <dbReference type="ARBA" id="ARBA00023125"/>
    </source>
</evidence>
<proteinExistence type="inferred from homology"/>
<keyword evidence="2" id="KW-0229">DNA integration</keyword>
<dbReference type="InterPro" id="IPR010998">
    <property type="entry name" value="Integrase_recombinase_N"/>
</dbReference>
<feature type="domain" description="Tyr recombinase" evidence="6">
    <location>
        <begin position="110"/>
        <end position="308"/>
    </location>
</feature>
<dbReference type="SUPFAM" id="SSF56349">
    <property type="entry name" value="DNA breaking-rejoining enzymes"/>
    <property type="match status" value="1"/>
</dbReference>
<reference evidence="8 9" key="1">
    <citation type="submission" date="2024-09" db="EMBL/GenBank/DDBJ databases">
        <authorList>
            <person name="Sun Q."/>
            <person name="Mori K."/>
        </authorList>
    </citation>
    <scope>NUCLEOTIDE SEQUENCE [LARGE SCALE GENOMIC DNA]</scope>
    <source>
        <strain evidence="8 9">CCM 7538</strain>
    </source>
</reference>
<dbReference type="InterPro" id="IPR050090">
    <property type="entry name" value="Tyrosine_recombinase_XerCD"/>
</dbReference>
<dbReference type="Gene3D" id="1.10.443.10">
    <property type="entry name" value="Intergrase catalytic core"/>
    <property type="match status" value="1"/>
</dbReference>
<name>A0ABV6I0M8_9PAST</name>
<dbReference type="PANTHER" id="PTHR30349:SF64">
    <property type="entry name" value="PROPHAGE INTEGRASE INTD-RELATED"/>
    <property type="match status" value="1"/>
</dbReference>
<evidence type="ECO:0000256" key="4">
    <source>
        <dbReference type="ARBA" id="ARBA00023172"/>
    </source>
</evidence>
<dbReference type="InterPro" id="IPR002104">
    <property type="entry name" value="Integrase_catalytic"/>
</dbReference>
<dbReference type="Pfam" id="PF00589">
    <property type="entry name" value="Phage_integrase"/>
    <property type="match status" value="1"/>
</dbReference>
<evidence type="ECO:0000256" key="2">
    <source>
        <dbReference type="ARBA" id="ARBA00022908"/>
    </source>
</evidence>
<dbReference type="PROSITE" id="PS51898">
    <property type="entry name" value="TYR_RECOMBINASE"/>
    <property type="match status" value="1"/>
</dbReference>
<keyword evidence="4" id="KW-0233">DNA recombination</keyword>
<organism evidence="8 9">
    <name type="scientific">Gallibacterium melopsittaci</name>
    <dbReference type="NCBI Taxonomy" id="516063"/>
    <lineage>
        <taxon>Bacteria</taxon>
        <taxon>Pseudomonadati</taxon>
        <taxon>Pseudomonadota</taxon>
        <taxon>Gammaproteobacteria</taxon>
        <taxon>Pasteurellales</taxon>
        <taxon>Pasteurellaceae</taxon>
        <taxon>Gallibacterium</taxon>
    </lineage>
</organism>
<keyword evidence="9" id="KW-1185">Reference proteome</keyword>
<sequence length="319" mass="37407">MIDNAIPLTGMTFKEILNEYVTFKYLRPDTKESYIKVINQFEKFAPNILADEITQELVLKWRVRSLQKICPITWNNYMSHCHAIFNFGIKNNLIRTNKNPFKSMQVKVGKKRKKVIRDFHLSVLEDTLVSDKNLLPESYSPLFFTQAIIFTFIYTGIRRGQLLKLKVRDINLIDRTIFISSDINKNHDDHIIPISTVLFPYLERLLQEIQARHIAKNSQLFNLNNFSSVTRNKGNMTTDQLSHYFGKISKELGVSLSPHKFRHTLATNLMKNPEQNLYATQKILGHRDIKVTLTYIQPDVEQLRNAIESTRKPVMRRYF</sequence>
<evidence type="ECO:0000259" key="6">
    <source>
        <dbReference type="PROSITE" id="PS51898"/>
    </source>
</evidence>
<evidence type="ECO:0000256" key="1">
    <source>
        <dbReference type="ARBA" id="ARBA00008857"/>
    </source>
</evidence>
<dbReference type="PROSITE" id="PS51900">
    <property type="entry name" value="CB"/>
    <property type="match status" value="1"/>
</dbReference>
<gene>
    <name evidence="8" type="ORF">ACFFHT_09065</name>
</gene>
<dbReference type="Gene3D" id="1.10.150.130">
    <property type="match status" value="1"/>
</dbReference>
<evidence type="ECO:0000313" key="9">
    <source>
        <dbReference type="Proteomes" id="UP001589769"/>
    </source>
</evidence>
<dbReference type="InterPro" id="IPR013762">
    <property type="entry name" value="Integrase-like_cat_sf"/>
</dbReference>
<evidence type="ECO:0000313" key="8">
    <source>
        <dbReference type="EMBL" id="MFC0323698.1"/>
    </source>
</evidence>
<dbReference type="Proteomes" id="UP001589769">
    <property type="component" value="Unassembled WGS sequence"/>
</dbReference>
<accession>A0ABV6I0M8</accession>
<evidence type="ECO:0000259" key="7">
    <source>
        <dbReference type="PROSITE" id="PS51900"/>
    </source>
</evidence>
<evidence type="ECO:0000256" key="5">
    <source>
        <dbReference type="PROSITE-ProRule" id="PRU01248"/>
    </source>
</evidence>
<dbReference type="InterPro" id="IPR011010">
    <property type="entry name" value="DNA_brk_join_enz"/>
</dbReference>
<dbReference type="RefSeq" id="WP_382375485.1">
    <property type="nucleotide sequence ID" value="NZ_JBHLWA010000040.1"/>
</dbReference>
<dbReference type="EMBL" id="JBHLWA010000040">
    <property type="protein sequence ID" value="MFC0323698.1"/>
    <property type="molecule type" value="Genomic_DNA"/>
</dbReference>
<dbReference type="PANTHER" id="PTHR30349">
    <property type="entry name" value="PHAGE INTEGRASE-RELATED"/>
    <property type="match status" value="1"/>
</dbReference>
<protein>
    <submittedName>
        <fullName evidence="8">Tyrosine-type recombinase/integrase</fullName>
    </submittedName>
</protein>